<comment type="caution">
    <text evidence="2">The sequence shown here is derived from an EMBL/GenBank/DDBJ whole genome shotgun (WGS) entry which is preliminary data.</text>
</comment>
<proteinExistence type="predicted"/>
<dbReference type="InterPro" id="IPR011043">
    <property type="entry name" value="Gal_Oxase/kelch_b-propeller"/>
</dbReference>
<gene>
    <name evidence="2" type="ORF">PPL_04918</name>
</gene>
<dbReference type="SUPFAM" id="SSF50965">
    <property type="entry name" value="Galactose oxidase, central domain"/>
    <property type="match status" value="1"/>
</dbReference>
<sequence length="449" mass="52808">MTRLDHNNINNNHIKSTDPPSNQEDTTTRYSTRSIIESINQCSTLISFIQSNSDTIFNQYTLDINHDNHYDIKDILSQQYNNDTDSMLLDSIYKINNNINNTTKSIIKQQSFNDYYFRESSYSLKGQQKLENLFKSSVDLFTLPFEQPQLIINDKQNTKHTYIFSTHSDNGATLYCPVIQVGDTIYSFNIRENNYFTYSITTKQMKIRDIDYDDEIINCTLSYDGKDHIYLMDNYYGDDEEEDDDNDSPFLPSTISFWYKSKLYTFSDFNIYMSIYDPTKDEIEDIDMPSEMEYYCACTDGNGNVYFYTNNKTFHRFNVDTLKMVDLKSNQQFPNSLLYHKFSDEQSYIYVLRGNQYNKENQRYSIENDQWEIIFTKDDYCRSCYVLSILHEKKGKQTEVALHFLILPIEFSTTIRTCFILLSNVFSFSSERSGGSLPSQKGTGFETQR</sequence>
<feature type="region of interest" description="Disordered" evidence="1">
    <location>
        <begin position="430"/>
        <end position="449"/>
    </location>
</feature>
<feature type="compositionally biased region" description="Polar residues" evidence="1">
    <location>
        <begin position="7"/>
        <end position="29"/>
    </location>
</feature>
<dbReference type="RefSeq" id="XP_020434610.1">
    <property type="nucleotide sequence ID" value="XM_020575815.1"/>
</dbReference>
<evidence type="ECO:0000313" key="3">
    <source>
        <dbReference type="Proteomes" id="UP000001396"/>
    </source>
</evidence>
<accession>D3B8X5</accession>
<evidence type="ECO:0000256" key="1">
    <source>
        <dbReference type="SAM" id="MobiDB-lite"/>
    </source>
</evidence>
<organism evidence="2 3">
    <name type="scientific">Heterostelium pallidum (strain ATCC 26659 / Pp 5 / PN500)</name>
    <name type="common">Cellular slime mold</name>
    <name type="synonym">Polysphondylium pallidum</name>
    <dbReference type="NCBI Taxonomy" id="670386"/>
    <lineage>
        <taxon>Eukaryota</taxon>
        <taxon>Amoebozoa</taxon>
        <taxon>Evosea</taxon>
        <taxon>Eumycetozoa</taxon>
        <taxon>Dictyostelia</taxon>
        <taxon>Acytosteliales</taxon>
        <taxon>Acytosteliaceae</taxon>
        <taxon>Heterostelium</taxon>
    </lineage>
</organism>
<dbReference type="Proteomes" id="UP000001396">
    <property type="component" value="Unassembled WGS sequence"/>
</dbReference>
<protein>
    <submittedName>
        <fullName evidence="2">Uncharacterized protein</fullName>
    </submittedName>
</protein>
<reference evidence="2 3" key="1">
    <citation type="journal article" date="2011" name="Genome Res.">
        <title>Phylogeny-wide analysis of social amoeba genomes highlights ancient origins for complex intercellular communication.</title>
        <authorList>
            <person name="Heidel A.J."/>
            <person name="Lawal H.M."/>
            <person name="Felder M."/>
            <person name="Schilde C."/>
            <person name="Helps N.R."/>
            <person name="Tunggal B."/>
            <person name="Rivero F."/>
            <person name="John U."/>
            <person name="Schleicher M."/>
            <person name="Eichinger L."/>
            <person name="Platzer M."/>
            <person name="Noegel A.A."/>
            <person name="Schaap P."/>
            <person name="Gloeckner G."/>
        </authorList>
    </citation>
    <scope>NUCLEOTIDE SEQUENCE [LARGE SCALE GENOMIC DNA]</scope>
    <source>
        <strain evidence="3">ATCC 26659 / Pp 5 / PN500</strain>
    </source>
</reference>
<keyword evidence="3" id="KW-1185">Reference proteome</keyword>
<dbReference type="EMBL" id="ADBJ01000020">
    <property type="protein sequence ID" value="EFA82493.1"/>
    <property type="molecule type" value="Genomic_DNA"/>
</dbReference>
<name>D3B8X5_HETP5</name>
<evidence type="ECO:0000313" key="2">
    <source>
        <dbReference type="EMBL" id="EFA82493.1"/>
    </source>
</evidence>
<feature type="region of interest" description="Disordered" evidence="1">
    <location>
        <begin position="1"/>
        <end position="29"/>
    </location>
</feature>
<dbReference type="GeneID" id="31360405"/>
<dbReference type="AlphaFoldDB" id="D3B8X5"/>
<dbReference type="InParanoid" id="D3B8X5"/>